<dbReference type="Proteomes" id="UP000178794">
    <property type="component" value="Unassembled WGS sequence"/>
</dbReference>
<evidence type="ECO:0008006" key="3">
    <source>
        <dbReference type="Google" id="ProtNLM"/>
    </source>
</evidence>
<evidence type="ECO:0000313" key="1">
    <source>
        <dbReference type="EMBL" id="OGG59517.1"/>
    </source>
</evidence>
<proteinExistence type="predicted"/>
<name>A0A1F6DDX5_9BACT</name>
<gene>
    <name evidence="1" type="ORF">A3C89_00985</name>
</gene>
<dbReference type="EMBL" id="MFLF01000014">
    <property type="protein sequence ID" value="OGG59517.1"/>
    <property type="molecule type" value="Genomic_DNA"/>
</dbReference>
<organism evidence="1 2">
    <name type="scientific">Candidatus Kaiserbacteria bacterium RIFCSPHIGHO2_02_FULL_50_50</name>
    <dbReference type="NCBI Taxonomy" id="1798492"/>
    <lineage>
        <taxon>Bacteria</taxon>
        <taxon>Candidatus Kaiseribacteriota</taxon>
    </lineage>
</organism>
<dbReference type="AlphaFoldDB" id="A0A1F6DDX5"/>
<accession>A0A1F6DDX5</accession>
<dbReference type="STRING" id="1798492.A3C89_00985"/>
<reference evidence="1 2" key="1">
    <citation type="journal article" date="2016" name="Nat. Commun.">
        <title>Thousands of microbial genomes shed light on interconnected biogeochemical processes in an aquifer system.</title>
        <authorList>
            <person name="Anantharaman K."/>
            <person name="Brown C.T."/>
            <person name="Hug L.A."/>
            <person name="Sharon I."/>
            <person name="Castelle C.J."/>
            <person name="Probst A.J."/>
            <person name="Thomas B.C."/>
            <person name="Singh A."/>
            <person name="Wilkins M.J."/>
            <person name="Karaoz U."/>
            <person name="Brodie E.L."/>
            <person name="Williams K.H."/>
            <person name="Hubbard S.S."/>
            <person name="Banfield J.F."/>
        </authorList>
    </citation>
    <scope>NUCLEOTIDE SEQUENCE [LARGE SCALE GENOMIC DNA]</scope>
</reference>
<protein>
    <recommendedName>
        <fullName evidence="3">N-acetyltransferase domain-containing protein</fullName>
    </recommendedName>
</protein>
<comment type="caution">
    <text evidence="1">The sequence shown here is derived from an EMBL/GenBank/DDBJ whole genome shotgun (WGS) entry which is preliminary data.</text>
</comment>
<sequence>MNYAEHVFVGQLSGCFADLSAETDDESIMLECPKFSLRFSVDDEAFNIHAIKVPNAGARIGSEIMRIVKEFCAEQFLSEIVAKNVDAPAIPFWEMHKFEVADSDEDDYVYMV</sequence>
<evidence type="ECO:0000313" key="2">
    <source>
        <dbReference type="Proteomes" id="UP000178794"/>
    </source>
</evidence>